<evidence type="ECO:0000256" key="1">
    <source>
        <dbReference type="ARBA" id="ARBA00022723"/>
    </source>
</evidence>
<sequence length="168" mass="19392">MKTKRVTIPACEEHCGQMAVNVELEWKCPACGGPRGEVYQTLSFDGSRRLGCDGWVNPCGHVDKYSAVRKEAVERQAVEEHPLIKQFWDSLIHVLKTYPALNHSKHPEEIAFNMNEVNKVFLVAQVAHVNFYELRKLLPESKSRRFLRKATIKSIQTNRSIHCWIFED</sequence>
<evidence type="ECO:0000313" key="2">
    <source>
        <dbReference type="EMBL" id="MET4756991.1"/>
    </source>
</evidence>
<proteinExistence type="predicted"/>
<name>A0ABV2SID3_9GAMM</name>
<dbReference type="Proteomes" id="UP001549366">
    <property type="component" value="Unassembled WGS sequence"/>
</dbReference>
<reference evidence="2 3" key="1">
    <citation type="submission" date="2024-06" db="EMBL/GenBank/DDBJ databases">
        <title>Genomic Encyclopedia of Type Strains, Phase V (KMG-V): Genome sequencing to study the core and pangenomes of soil and plant-associated prokaryotes.</title>
        <authorList>
            <person name="Whitman W."/>
        </authorList>
    </citation>
    <scope>NUCLEOTIDE SEQUENCE [LARGE SCALE GENOMIC DNA]</scope>
    <source>
        <strain evidence="2 3">NE40</strain>
    </source>
</reference>
<protein>
    <submittedName>
        <fullName evidence="2">Uncharacterized protein</fullName>
    </submittedName>
</protein>
<keyword evidence="1" id="KW-0479">Metal-binding</keyword>
<comment type="caution">
    <text evidence="2">The sequence shown here is derived from an EMBL/GenBank/DDBJ whole genome shotgun (WGS) entry which is preliminary data.</text>
</comment>
<dbReference type="EMBL" id="JBEWTB010000002">
    <property type="protein sequence ID" value="MET4756991.1"/>
    <property type="molecule type" value="Genomic_DNA"/>
</dbReference>
<dbReference type="InterPro" id="IPR018527">
    <property type="entry name" value="Rubredoxin_Fe_BS"/>
</dbReference>
<gene>
    <name evidence="2" type="ORF">V5J35_002183</name>
</gene>
<dbReference type="RefSeq" id="WP_354016350.1">
    <property type="nucleotide sequence ID" value="NZ_JBEWTB010000002.1"/>
</dbReference>
<accession>A0ABV2SID3</accession>
<organism evidence="2 3">
    <name type="scientific">Endozoicomonas lisbonensis</name>
    <dbReference type="NCBI Taxonomy" id="3120522"/>
    <lineage>
        <taxon>Bacteria</taxon>
        <taxon>Pseudomonadati</taxon>
        <taxon>Pseudomonadota</taxon>
        <taxon>Gammaproteobacteria</taxon>
        <taxon>Oceanospirillales</taxon>
        <taxon>Endozoicomonadaceae</taxon>
        <taxon>Endozoicomonas</taxon>
    </lineage>
</organism>
<keyword evidence="3" id="KW-1185">Reference proteome</keyword>
<evidence type="ECO:0000313" key="3">
    <source>
        <dbReference type="Proteomes" id="UP001549366"/>
    </source>
</evidence>
<dbReference type="PROSITE" id="PS00202">
    <property type="entry name" value="RUBREDOXIN"/>
    <property type="match status" value="1"/>
</dbReference>